<accession>A0A1X7BWZ3</accession>
<evidence type="ECO:0000256" key="1">
    <source>
        <dbReference type="SAM" id="Phobius"/>
    </source>
</evidence>
<keyword evidence="1" id="KW-0812">Transmembrane</keyword>
<keyword evidence="1" id="KW-1133">Transmembrane helix</keyword>
<evidence type="ECO:0000313" key="2">
    <source>
        <dbReference type="EMBL" id="SMC13719.1"/>
    </source>
</evidence>
<organism evidence="2 3">
    <name type="scientific">Roseovarius aestuarii</name>
    <dbReference type="NCBI Taxonomy" id="475083"/>
    <lineage>
        <taxon>Bacteria</taxon>
        <taxon>Pseudomonadati</taxon>
        <taxon>Pseudomonadota</taxon>
        <taxon>Alphaproteobacteria</taxon>
        <taxon>Rhodobacterales</taxon>
        <taxon>Roseobacteraceae</taxon>
        <taxon>Roseovarius</taxon>
    </lineage>
</organism>
<proteinExistence type="predicted"/>
<gene>
    <name evidence="2" type="ORF">ROA7745_03578</name>
</gene>
<keyword evidence="1" id="KW-0472">Membrane</keyword>
<dbReference type="RefSeq" id="WP_085801655.1">
    <property type="nucleotide sequence ID" value="NZ_FWXB01000016.1"/>
</dbReference>
<dbReference type="EMBL" id="FWXB01000016">
    <property type="protein sequence ID" value="SMC13719.1"/>
    <property type="molecule type" value="Genomic_DNA"/>
</dbReference>
<dbReference type="Proteomes" id="UP000193224">
    <property type="component" value="Unassembled WGS sequence"/>
</dbReference>
<dbReference type="AlphaFoldDB" id="A0A1X7BWZ3"/>
<keyword evidence="3" id="KW-1185">Reference proteome</keyword>
<feature type="transmembrane region" description="Helical" evidence="1">
    <location>
        <begin position="6"/>
        <end position="26"/>
    </location>
</feature>
<reference evidence="2 3" key="1">
    <citation type="submission" date="2017-03" db="EMBL/GenBank/DDBJ databases">
        <authorList>
            <person name="Afonso C.L."/>
            <person name="Miller P.J."/>
            <person name="Scott M.A."/>
            <person name="Spackman E."/>
            <person name="Goraichik I."/>
            <person name="Dimitrov K.M."/>
            <person name="Suarez D.L."/>
            <person name="Swayne D.E."/>
        </authorList>
    </citation>
    <scope>NUCLEOTIDE SEQUENCE [LARGE SCALE GENOMIC DNA]</scope>
    <source>
        <strain evidence="2 3">CECT 7745</strain>
    </source>
</reference>
<sequence>MGFSVFFGVIASIAAVMLLFIISSIIRELRMRPVELSAAQHCCLEQAARLQAKKAPDCEVQAWLWASLKRRTAKKWAAYVLKFG</sequence>
<name>A0A1X7BWZ3_9RHOB</name>
<protein>
    <submittedName>
        <fullName evidence="2">Uncharacterized protein</fullName>
    </submittedName>
</protein>
<evidence type="ECO:0000313" key="3">
    <source>
        <dbReference type="Proteomes" id="UP000193224"/>
    </source>
</evidence>